<feature type="signal peptide" evidence="1">
    <location>
        <begin position="1"/>
        <end position="24"/>
    </location>
</feature>
<sequence>MKKRVYIASLAFSGLFALPPVTLAQESVKAAPASVQSAVSQTLKTTRARLRQQMGINPEIQEAAVDTVTLPIYPGALMVVHKHHGINFDDLDQTLPFATFITEADVEQVIRFYREKLPSYSALQNDTATVLVQERVERGHYPQDYLKIPSVSIDSVTLSNDKTGTLIAVMYPWLAE</sequence>
<dbReference type="EMBL" id="FULE01000033">
    <property type="protein sequence ID" value="SJN57877.1"/>
    <property type="molecule type" value="Genomic_DNA"/>
</dbReference>
<feature type="chain" id="PRO_5012571388" evidence="1">
    <location>
        <begin position="25"/>
        <end position="176"/>
    </location>
</feature>
<dbReference type="STRING" id="1123498.VR7878_02530"/>
<reference evidence="3" key="1">
    <citation type="submission" date="2017-02" db="EMBL/GenBank/DDBJ databases">
        <authorList>
            <person name="Rodrigo-Torres L."/>
            <person name="Arahal R.D."/>
            <person name="Lucena T."/>
        </authorList>
    </citation>
    <scope>NUCLEOTIDE SEQUENCE [LARGE SCALE GENOMIC DNA]</scope>
    <source>
        <strain evidence="3">CECT 7878</strain>
    </source>
</reference>
<accession>A0A1R4LNF4</accession>
<evidence type="ECO:0000256" key="1">
    <source>
        <dbReference type="SAM" id="SignalP"/>
    </source>
</evidence>
<evidence type="ECO:0000313" key="3">
    <source>
        <dbReference type="Proteomes" id="UP000188276"/>
    </source>
</evidence>
<proteinExistence type="predicted"/>
<keyword evidence="3" id="KW-1185">Reference proteome</keyword>
<organism evidence="2 3">
    <name type="scientific">Vibrio ruber (strain DSM 16370 / JCM 11486 / BCRC 17186 / CECT 7878 / LMG 23124 / VR1)</name>
    <dbReference type="NCBI Taxonomy" id="1123498"/>
    <lineage>
        <taxon>Bacteria</taxon>
        <taxon>Pseudomonadati</taxon>
        <taxon>Pseudomonadota</taxon>
        <taxon>Gammaproteobacteria</taxon>
        <taxon>Vibrionales</taxon>
        <taxon>Vibrionaceae</taxon>
        <taxon>Vibrio</taxon>
    </lineage>
</organism>
<keyword evidence="1" id="KW-0732">Signal</keyword>
<evidence type="ECO:0000313" key="2">
    <source>
        <dbReference type="EMBL" id="SJN57877.1"/>
    </source>
</evidence>
<dbReference type="AlphaFoldDB" id="A0A1R4LNF4"/>
<protein>
    <submittedName>
        <fullName evidence="2">Uncharacterized protein</fullName>
    </submittedName>
</protein>
<dbReference type="RefSeq" id="WP_077336491.1">
    <property type="nucleotide sequence ID" value="NZ_FULE01000033.1"/>
</dbReference>
<name>A0A1R4LNF4_VIBR1</name>
<gene>
    <name evidence="2" type="ORF">VR7878_02530</name>
</gene>
<dbReference type="OrthoDB" id="5867613at2"/>
<dbReference type="Proteomes" id="UP000188276">
    <property type="component" value="Unassembled WGS sequence"/>
</dbReference>